<dbReference type="AlphaFoldDB" id="A0A8C9ASN2"/>
<sequence length="201" mass="22948">HAPSHLFSDNEQFLVNTNCSVRRLLCYVRSKVGLPKRDTVDLCDETGTMKMFFMTKTPEEYASKFLTTRSTYYICKVERGGQGTGLQNAYKAFVPLLTNPEPELLEALRTQCEALERNRLNLLRIQEARKKAMLAKKAHHPLPTSQLNDPLPWPSGINFLSENPTSMPKTCLQPHFVLPLALAWKNLPCRGLFVYLLNFSF</sequence>
<accession>A0A8C9ASN2</accession>
<proteinExistence type="predicted"/>
<evidence type="ECO:0000313" key="1">
    <source>
        <dbReference type="Ensembl" id="ENSPSMP00000037007.1"/>
    </source>
</evidence>
<dbReference type="Pfam" id="PF15874">
    <property type="entry name" value="Il2rg"/>
    <property type="match status" value="1"/>
</dbReference>
<protein>
    <submittedName>
        <fullName evidence="1">Uncharacterized protein</fullName>
    </submittedName>
</protein>
<evidence type="ECO:0000313" key="2">
    <source>
        <dbReference type="Proteomes" id="UP000694414"/>
    </source>
</evidence>
<reference evidence="1" key="1">
    <citation type="submission" date="2025-08" db="UniProtKB">
        <authorList>
            <consortium name="Ensembl"/>
        </authorList>
    </citation>
    <scope>IDENTIFICATION</scope>
</reference>
<organism evidence="1 2">
    <name type="scientific">Prolemur simus</name>
    <name type="common">Greater bamboo lemur</name>
    <name type="synonym">Hapalemur simus</name>
    <dbReference type="NCBI Taxonomy" id="1328070"/>
    <lineage>
        <taxon>Eukaryota</taxon>
        <taxon>Metazoa</taxon>
        <taxon>Chordata</taxon>
        <taxon>Craniata</taxon>
        <taxon>Vertebrata</taxon>
        <taxon>Euteleostomi</taxon>
        <taxon>Mammalia</taxon>
        <taxon>Eutheria</taxon>
        <taxon>Euarchontoglires</taxon>
        <taxon>Primates</taxon>
        <taxon>Strepsirrhini</taxon>
        <taxon>Lemuriformes</taxon>
        <taxon>Lemuridae</taxon>
        <taxon>Prolemur</taxon>
    </lineage>
</organism>
<dbReference type="GeneTree" id="ENSGT00510000049291"/>
<name>A0A8C9ASN2_PROSS</name>
<dbReference type="PANTHER" id="PTHR33887:SF4">
    <property type="entry name" value="AB2-183"/>
    <property type="match status" value="1"/>
</dbReference>
<reference evidence="1" key="2">
    <citation type="submission" date="2025-09" db="UniProtKB">
        <authorList>
            <consortium name="Ensembl"/>
        </authorList>
    </citation>
    <scope>IDENTIFICATION</scope>
</reference>
<keyword evidence="2" id="KW-1185">Reference proteome</keyword>
<dbReference type="Ensembl" id="ENSPSMT00000042633.1">
    <property type="protein sequence ID" value="ENSPSMP00000037007.1"/>
    <property type="gene ID" value="ENSPSMG00000025457.1"/>
</dbReference>
<dbReference type="PANTHER" id="PTHR33887">
    <property type="entry name" value="PB1 DOMAIN-CONTAINING PROTEIN"/>
    <property type="match status" value="1"/>
</dbReference>
<dbReference type="Proteomes" id="UP000694414">
    <property type="component" value="Unplaced"/>
</dbReference>
<dbReference type="InterPro" id="IPR039471">
    <property type="entry name" value="CXorf65-like"/>
</dbReference>